<feature type="domain" description="V-SNARE coiled-coil homology" evidence="2">
    <location>
        <begin position="27"/>
        <end position="81"/>
    </location>
</feature>
<evidence type="ECO:0000259" key="2">
    <source>
        <dbReference type="PROSITE" id="PS50892"/>
    </source>
</evidence>
<reference evidence="5" key="1">
    <citation type="submission" date="2017-02" db="UniProtKB">
        <authorList>
            <consortium name="WormBaseParasite"/>
        </authorList>
    </citation>
    <scope>IDENTIFICATION</scope>
</reference>
<evidence type="ECO:0000313" key="3">
    <source>
        <dbReference type="EMBL" id="VDM16656.1"/>
    </source>
</evidence>
<protein>
    <submittedName>
        <fullName evidence="5">V-SNARE coiled-coil homology domain-containing protein</fullName>
    </submittedName>
</protein>
<evidence type="ECO:0000313" key="5">
    <source>
        <dbReference type="WBParaSite" id="TTAC_0000056501-mRNA-1"/>
    </source>
</evidence>
<proteinExistence type="predicted"/>
<dbReference type="SUPFAM" id="SSF58038">
    <property type="entry name" value="SNARE fusion complex"/>
    <property type="match status" value="1"/>
</dbReference>
<keyword evidence="4" id="KW-1185">Reference proteome</keyword>
<gene>
    <name evidence="3" type="ORF">TTAC_LOCUS566</name>
</gene>
<dbReference type="STRING" id="6205.A0A0R3WIV9"/>
<dbReference type="PANTHER" id="PTHR45701">
    <property type="entry name" value="SYNAPTOBREVIN FAMILY MEMBER"/>
    <property type="match status" value="1"/>
</dbReference>
<evidence type="ECO:0000313" key="4">
    <source>
        <dbReference type="Proteomes" id="UP000274429"/>
    </source>
</evidence>
<dbReference type="InterPro" id="IPR016444">
    <property type="entry name" value="Synaptobrevin/VAMP"/>
</dbReference>
<sequence length="209" mass="24216">MHFRPFKRYTTHLNFSAQSYAYSGRDRIQQQQAEVNEVVGIMKDNVARVLERDQRLSDLDHRAEVDYLWLLIRQKGPVRWKRGGVRSATGSAKLGGKNSIMVAGCEAGLGMRLCPCAELDLWCGCRNVRGRAFYEGEGEPANGLMTRLRCVKFREEYLQEKQKRCLEELKELSKCQQFKFTPPPSHTYLKLYPNVVVKKKKERPKSMVR</sequence>
<dbReference type="AlphaFoldDB" id="A0A0R3WIV9"/>
<dbReference type="Gene3D" id="1.20.5.110">
    <property type="match status" value="1"/>
</dbReference>
<dbReference type="PRINTS" id="PR00219">
    <property type="entry name" value="SYNAPTOBREVN"/>
</dbReference>
<dbReference type="InterPro" id="IPR001388">
    <property type="entry name" value="Synaptobrevin-like"/>
</dbReference>
<dbReference type="GO" id="GO:0016020">
    <property type="term" value="C:membrane"/>
    <property type="evidence" value="ECO:0007669"/>
    <property type="project" value="InterPro"/>
</dbReference>
<reference evidence="3 4" key="2">
    <citation type="submission" date="2018-11" db="EMBL/GenBank/DDBJ databases">
        <authorList>
            <consortium name="Pathogen Informatics"/>
        </authorList>
    </citation>
    <scope>NUCLEOTIDE SEQUENCE [LARGE SCALE GENOMIC DNA]</scope>
</reference>
<dbReference type="WBParaSite" id="TTAC_0000056501-mRNA-1">
    <property type="protein sequence ID" value="TTAC_0000056501-mRNA-1"/>
    <property type="gene ID" value="TTAC_0000056501"/>
</dbReference>
<dbReference type="InterPro" id="IPR042855">
    <property type="entry name" value="V_SNARE_CC"/>
</dbReference>
<name>A0A0R3WIV9_HYDTA</name>
<dbReference type="PROSITE" id="PS50892">
    <property type="entry name" value="V_SNARE"/>
    <property type="match status" value="1"/>
</dbReference>
<organism evidence="5">
    <name type="scientific">Hydatigena taeniaeformis</name>
    <name type="common">Feline tapeworm</name>
    <name type="synonym">Taenia taeniaeformis</name>
    <dbReference type="NCBI Taxonomy" id="6205"/>
    <lineage>
        <taxon>Eukaryota</taxon>
        <taxon>Metazoa</taxon>
        <taxon>Spiralia</taxon>
        <taxon>Lophotrochozoa</taxon>
        <taxon>Platyhelminthes</taxon>
        <taxon>Cestoda</taxon>
        <taxon>Eucestoda</taxon>
        <taxon>Cyclophyllidea</taxon>
        <taxon>Taeniidae</taxon>
        <taxon>Hydatigera</taxon>
    </lineage>
</organism>
<dbReference type="OrthoDB" id="190375at2759"/>
<dbReference type="GO" id="GO:0016192">
    <property type="term" value="P:vesicle-mediated transport"/>
    <property type="evidence" value="ECO:0007669"/>
    <property type="project" value="InterPro"/>
</dbReference>
<dbReference type="Proteomes" id="UP000274429">
    <property type="component" value="Unassembled WGS sequence"/>
</dbReference>
<keyword evidence="1" id="KW-0175">Coiled coil</keyword>
<evidence type="ECO:0000256" key="1">
    <source>
        <dbReference type="PROSITE-ProRule" id="PRU00290"/>
    </source>
</evidence>
<dbReference type="EMBL" id="UYWX01000056">
    <property type="protein sequence ID" value="VDM16656.1"/>
    <property type="molecule type" value="Genomic_DNA"/>
</dbReference>
<dbReference type="Pfam" id="PF00957">
    <property type="entry name" value="Synaptobrevin"/>
    <property type="match status" value="1"/>
</dbReference>
<accession>A0A0R3WIV9</accession>